<keyword evidence="6" id="KW-1185">Reference proteome</keyword>
<organism evidence="5 6">
    <name type="scientific">Genlisea aurea</name>
    <dbReference type="NCBI Taxonomy" id="192259"/>
    <lineage>
        <taxon>Eukaryota</taxon>
        <taxon>Viridiplantae</taxon>
        <taxon>Streptophyta</taxon>
        <taxon>Embryophyta</taxon>
        <taxon>Tracheophyta</taxon>
        <taxon>Spermatophyta</taxon>
        <taxon>Magnoliopsida</taxon>
        <taxon>eudicotyledons</taxon>
        <taxon>Gunneridae</taxon>
        <taxon>Pentapetalae</taxon>
        <taxon>asterids</taxon>
        <taxon>lamiids</taxon>
        <taxon>Lamiales</taxon>
        <taxon>Lentibulariaceae</taxon>
        <taxon>Genlisea</taxon>
    </lineage>
</organism>
<dbReference type="AlphaFoldDB" id="S8CRN9"/>
<dbReference type="Proteomes" id="UP000015453">
    <property type="component" value="Unassembled WGS sequence"/>
</dbReference>
<evidence type="ECO:0000313" key="5">
    <source>
        <dbReference type="EMBL" id="EPS67531.1"/>
    </source>
</evidence>
<accession>S8CRN9</accession>
<keyword evidence="2" id="KW-0812">Transmembrane</keyword>
<evidence type="ECO:0000256" key="2">
    <source>
        <dbReference type="ARBA" id="ARBA00022692"/>
    </source>
</evidence>
<dbReference type="GO" id="GO:0045037">
    <property type="term" value="P:protein import into chloroplast stroma"/>
    <property type="evidence" value="ECO:0007669"/>
    <property type="project" value="TreeGrafter"/>
</dbReference>
<dbReference type="GO" id="GO:0009707">
    <property type="term" value="C:chloroplast outer membrane"/>
    <property type="evidence" value="ECO:0007669"/>
    <property type="project" value="TreeGrafter"/>
</dbReference>
<name>S8CRN9_9LAMI</name>
<evidence type="ECO:0000256" key="4">
    <source>
        <dbReference type="ARBA" id="ARBA00023136"/>
    </source>
</evidence>
<dbReference type="GO" id="GO:0015171">
    <property type="term" value="F:amino acid transmembrane transporter activity"/>
    <property type="evidence" value="ECO:0007669"/>
    <property type="project" value="TreeGrafter"/>
</dbReference>
<dbReference type="InterPro" id="IPR045238">
    <property type="entry name" value="Tim23-like"/>
</dbReference>
<dbReference type="Pfam" id="PF02466">
    <property type="entry name" value="Tim17"/>
    <property type="match status" value="1"/>
</dbReference>
<evidence type="ECO:0000256" key="1">
    <source>
        <dbReference type="ARBA" id="ARBA00004141"/>
    </source>
</evidence>
<dbReference type="EMBL" id="AUSU01003069">
    <property type="protein sequence ID" value="EPS67531.1"/>
    <property type="molecule type" value="Genomic_DNA"/>
</dbReference>
<comment type="caution">
    <text evidence="5">The sequence shown here is derived from an EMBL/GenBank/DDBJ whole genome shotgun (WGS) entry which is preliminary data.</text>
</comment>
<keyword evidence="3" id="KW-1133">Transmembrane helix</keyword>
<reference evidence="5 6" key="1">
    <citation type="journal article" date="2013" name="BMC Genomics">
        <title>The miniature genome of a carnivorous plant Genlisea aurea contains a low number of genes and short non-coding sequences.</title>
        <authorList>
            <person name="Leushkin E.V."/>
            <person name="Sutormin R.A."/>
            <person name="Nabieva E.R."/>
            <person name="Penin A.A."/>
            <person name="Kondrashov A.S."/>
            <person name="Logacheva M.D."/>
        </authorList>
    </citation>
    <scope>NUCLEOTIDE SEQUENCE [LARGE SCALE GENOMIC DNA]</scope>
</reference>
<keyword evidence="4" id="KW-0472">Membrane</keyword>
<dbReference type="PANTHER" id="PTHR15371">
    <property type="entry name" value="TIM23"/>
    <property type="match status" value="1"/>
</dbReference>
<dbReference type="OrthoDB" id="75343at2759"/>
<proteinExistence type="predicted"/>
<dbReference type="PANTHER" id="PTHR15371:SF2">
    <property type="entry name" value="OUTER ENVELOPE PORE PROTEIN 16-1, CHLOROPLASTIC"/>
    <property type="match status" value="1"/>
</dbReference>
<protein>
    <submittedName>
        <fullName evidence="5">Uncharacterized protein</fullName>
    </submittedName>
</protein>
<evidence type="ECO:0000256" key="3">
    <source>
        <dbReference type="ARBA" id="ARBA00022989"/>
    </source>
</evidence>
<sequence length="146" mass="15378">MPESRLSGALMSPKVNLMVDMGNPFLNHTLDGFLKIGGVAAAKAAAEETYKMGKRGSVSGQSLEQSVRKMCKEGAYWGTVAGVYVGMEFGVEKVRGTRDWKNSLIGGALTGAIVSTASGHDKDKIVFNTIAAAAIATAKDFLAYLT</sequence>
<gene>
    <name evidence="5" type="ORF">M569_07245</name>
</gene>
<evidence type="ECO:0000313" key="6">
    <source>
        <dbReference type="Proteomes" id="UP000015453"/>
    </source>
</evidence>
<comment type="subcellular location">
    <subcellularLocation>
        <location evidence="1">Membrane</location>
        <topology evidence="1">Multi-pass membrane protein</topology>
    </subcellularLocation>
</comment>